<comment type="caution">
    <text evidence="3">The sequence shown here is derived from an EMBL/GenBank/DDBJ whole genome shotgun (WGS) entry which is preliminary data.</text>
</comment>
<reference evidence="3" key="1">
    <citation type="submission" date="2022-03" db="EMBL/GenBank/DDBJ databases">
        <title>Draft Genome Sequence of Firmicute Strain S0AB, a Heterotrophic Iron/Sulfur-Oxidizing Extreme Acidophile.</title>
        <authorList>
            <person name="Vergara E."/>
            <person name="Pakostova E."/>
            <person name="Johnson D.B."/>
            <person name="Holmes D.S."/>
        </authorList>
    </citation>
    <scope>NUCLEOTIDE SEQUENCE</scope>
    <source>
        <strain evidence="3">S0AB</strain>
    </source>
</reference>
<dbReference type="PANTHER" id="PTHR45947:SF3">
    <property type="entry name" value="SULFOQUINOVOSYL TRANSFERASE SQD2"/>
    <property type="match status" value="1"/>
</dbReference>
<evidence type="ECO:0000259" key="1">
    <source>
        <dbReference type="Pfam" id="PF00534"/>
    </source>
</evidence>
<keyword evidence="3" id="KW-0328">Glycosyltransferase</keyword>
<dbReference type="PANTHER" id="PTHR45947">
    <property type="entry name" value="SULFOQUINOVOSYL TRANSFERASE SQD2"/>
    <property type="match status" value="1"/>
</dbReference>
<gene>
    <name evidence="3" type="primary">mshA_1</name>
    <name evidence="3" type="ORF">MM817_00129</name>
</gene>
<dbReference type="Pfam" id="PF13439">
    <property type="entry name" value="Glyco_transf_4"/>
    <property type="match status" value="1"/>
</dbReference>
<dbReference type="GO" id="GO:0102710">
    <property type="term" value="F:D-inositol-3-phosphate glycosyltransferase activity"/>
    <property type="evidence" value="ECO:0007669"/>
    <property type="project" value="UniProtKB-EC"/>
</dbReference>
<evidence type="ECO:0000313" key="3">
    <source>
        <dbReference type="EMBL" id="MCI0181882.1"/>
    </source>
</evidence>
<evidence type="ECO:0000259" key="2">
    <source>
        <dbReference type="Pfam" id="PF13439"/>
    </source>
</evidence>
<evidence type="ECO:0000313" key="4">
    <source>
        <dbReference type="Proteomes" id="UP001139263"/>
    </source>
</evidence>
<dbReference type="RefSeq" id="WP_241711510.1">
    <property type="nucleotide sequence ID" value="NZ_JALBUF010000001.1"/>
</dbReference>
<name>A0A9X1V9B1_9BACL</name>
<dbReference type="Gene3D" id="3.40.50.2000">
    <property type="entry name" value="Glycogen Phosphorylase B"/>
    <property type="match status" value="2"/>
</dbReference>
<feature type="domain" description="Glycosyltransferase subfamily 4-like N-terminal" evidence="2">
    <location>
        <begin position="19"/>
        <end position="171"/>
    </location>
</feature>
<keyword evidence="3" id="KW-0808">Transferase</keyword>
<feature type="domain" description="Glycosyl transferase family 1" evidence="1">
    <location>
        <begin position="185"/>
        <end position="356"/>
    </location>
</feature>
<dbReference type="Proteomes" id="UP001139263">
    <property type="component" value="Unassembled WGS sequence"/>
</dbReference>
<dbReference type="EMBL" id="JALBUF010000001">
    <property type="protein sequence ID" value="MCI0181882.1"/>
    <property type="molecule type" value="Genomic_DNA"/>
</dbReference>
<dbReference type="Pfam" id="PF00534">
    <property type="entry name" value="Glycos_transf_1"/>
    <property type="match status" value="1"/>
</dbReference>
<sequence length="379" mass="42520">MSLIAPGGAYLPPRPSTSVEIYLYDLWRAMARGVDVSLYAKETVLRSKQRQKQKTRLPGAYGEHFLPVVMRDCVLHDRQLSVRMKHIIQIDNRPKYLQKVKTTLPKAHIVLSLHSLTFLEPQRISFDKALEALTFADHIVVNSEFIKSELHERFAVSTSQISVIHPGVDTKLFHPLHSISEARERERVRRSLHVKGKEMVALFVGRVISRKGVDVAIRALSLARERYGAKVALWIVGSTPKGTDGYIQQLRRLARGLPVSFLGYKSRNELAGLFRASDILLCPSQKAEAFGLVNLEAQASGLPVIASGAWGIKESLVPNVTGILVKDYKNPKSFAKQLSKLASEQAVRESMGQAGRMHAETHCTWRHTAANYVELYERL</sequence>
<dbReference type="InterPro" id="IPR028098">
    <property type="entry name" value="Glyco_trans_4-like_N"/>
</dbReference>
<dbReference type="InterPro" id="IPR001296">
    <property type="entry name" value="Glyco_trans_1"/>
</dbReference>
<dbReference type="SUPFAM" id="SSF53756">
    <property type="entry name" value="UDP-Glycosyltransferase/glycogen phosphorylase"/>
    <property type="match status" value="1"/>
</dbReference>
<proteinExistence type="predicted"/>
<dbReference type="EC" id="2.4.1.250" evidence="3"/>
<organism evidence="3 4">
    <name type="scientific">Sulfoacidibacillus ferrooxidans</name>
    <dbReference type="NCBI Taxonomy" id="2005001"/>
    <lineage>
        <taxon>Bacteria</taxon>
        <taxon>Bacillati</taxon>
        <taxon>Bacillota</taxon>
        <taxon>Bacilli</taxon>
        <taxon>Bacillales</taxon>
        <taxon>Alicyclobacillaceae</taxon>
        <taxon>Sulfoacidibacillus</taxon>
    </lineage>
</organism>
<accession>A0A9X1V9B1</accession>
<dbReference type="AlphaFoldDB" id="A0A9X1V9B1"/>
<keyword evidence="4" id="KW-1185">Reference proteome</keyword>
<dbReference type="CDD" id="cd03801">
    <property type="entry name" value="GT4_PimA-like"/>
    <property type="match status" value="1"/>
</dbReference>
<dbReference type="InterPro" id="IPR050194">
    <property type="entry name" value="Glycosyltransferase_grp1"/>
</dbReference>
<protein>
    <submittedName>
        <fullName evidence="3">D-inositol-3-phosphate glycosyltransferase</fullName>
        <ecNumber evidence="3">2.4.1.250</ecNumber>
    </submittedName>
</protein>